<reference evidence="1" key="1">
    <citation type="journal article" date="2018" name="Genome Biol.">
        <title>SKESA: strategic k-mer extension for scrupulous assemblies.</title>
        <authorList>
            <person name="Souvorov A."/>
            <person name="Agarwala R."/>
            <person name="Lipman D.J."/>
        </authorList>
    </citation>
    <scope>NUCLEOTIDE SEQUENCE</scope>
    <source>
        <strain evidence="1">C8</strain>
    </source>
</reference>
<reference evidence="1" key="2">
    <citation type="submission" date="2020-07" db="EMBL/GenBank/DDBJ databases">
        <authorList>
            <consortium name="NCBI Pathogen Detection Project"/>
        </authorList>
    </citation>
    <scope>NUCLEOTIDE SEQUENCE</scope>
    <source>
        <strain evidence="1">C8</strain>
    </source>
</reference>
<evidence type="ECO:0000313" key="1">
    <source>
        <dbReference type="EMBL" id="HAT4307378.1"/>
    </source>
</evidence>
<proteinExistence type="predicted"/>
<dbReference type="Proteomes" id="UP000859547">
    <property type="component" value="Unassembled WGS sequence"/>
</dbReference>
<evidence type="ECO:0008006" key="2">
    <source>
        <dbReference type="Google" id="ProtNLM"/>
    </source>
</evidence>
<dbReference type="AlphaFoldDB" id="A0A8H9QWC3"/>
<dbReference type="PROSITE" id="PS51257">
    <property type="entry name" value="PROKAR_LIPOPROTEIN"/>
    <property type="match status" value="1"/>
</dbReference>
<sequence length="144" mass="16633">MKKTRLITITLLFIISIVFIGCGSKNNLEKVLTSDGGTWLFNEADKSYNIKNEEADLKISFYENNSASGYYKNNDGEENTIELFYKIIDGSIEIYPKFNEKNIDISDKKTTIKNITIKDKNLIEAQIYENNRFETNIVLKKILK</sequence>
<name>A0A8H9QWC3_CLOPF</name>
<protein>
    <recommendedName>
        <fullName evidence="2">Lipoprotein</fullName>
    </recommendedName>
</protein>
<comment type="caution">
    <text evidence="1">The sequence shown here is derived from an EMBL/GenBank/DDBJ whole genome shotgun (WGS) entry which is preliminary data.</text>
</comment>
<organism evidence="1">
    <name type="scientific">Clostridium perfringens</name>
    <dbReference type="NCBI Taxonomy" id="1502"/>
    <lineage>
        <taxon>Bacteria</taxon>
        <taxon>Bacillati</taxon>
        <taxon>Bacillota</taxon>
        <taxon>Clostridia</taxon>
        <taxon>Eubacteriales</taxon>
        <taxon>Clostridiaceae</taxon>
        <taxon>Clostridium</taxon>
    </lineage>
</organism>
<accession>A0A8H9QWC3</accession>
<dbReference type="EMBL" id="DACTCB010000004">
    <property type="protein sequence ID" value="HAT4307378.1"/>
    <property type="molecule type" value="Genomic_DNA"/>
</dbReference>
<gene>
    <name evidence="1" type="ORF">I9080_001159</name>
</gene>